<organism evidence="2 3">
    <name type="scientific">Zophobas morio</name>
    <dbReference type="NCBI Taxonomy" id="2755281"/>
    <lineage>
        <taxon>Eukaryota</taxon>
        <taxon>Metazoa</taxon>
        <taxon>Ecdysozoa</taxon>
        <taxon>Arthropoda</taxon>
        <taxon>Hexapoda</taxon>
        <taxon>Insecta</taxon>
        <taxon>Pterygota</taxon>
        <taxon>Neoptera</taxon>
        <taxon>Endopterygota</taxon>
        <taxon>Coleoptera</taxon>
        <taxon>Polyphaga</taxon>
        <taxon>Cucujiformia</taxon>
        <taxon>Tenebrionidae</taxon>
        <taxon>Zophobas</taxon>
    </lineage>
</organism>
<evidence type="ECO:0000313" key="2">
    <source>
        <dbReference type="EMBL" id="KAJ3654792.1"/>
    </source>
</evidence>
<accession>A0AA38IIQ2</accession>
<comment type="caution">
    <text evidence="2">The sequence shown here is derived from an EMBL/GenBank/DDBJ whole genome shotgun (WGS) entry which is preliminary data.</text>
</comment>
<feature type="compositionally biased region" description="Basic and acidic residues" evidence="1">
    <location>
        <begin position="243"/>
        <end position="252"/>
    </location>
</feature>
<feature type="region of interest" description="Disordered" evidence="1">
    <location>
        <begin position="220"/>
        <end position="252"/>
    </location>
</feature>
<dbReference type="AlphaFoldDB" id="A0AA38IIQ2"/>
<protein>
    <submittedName>
        <fullName evidence="2">Uncharacterized protein</fullName>
    </submittedName>
</protein>
<sequence>MSQTTGAPLSVEPLDPFRICPCAIPTPLLLRPGRYLVGTTYWSAGKDTDQSRYVPRLSQLKNPRELVLYRENRPRSSAPRPQNVDYSQRNLGGHVDFGSTFTLDLLSLYDNKVEGNGMWGRGRGDCRQGETKAHVSESSVLDGWVSLLPGHYLTISFGLQLRKCWRFLQRKRADGADMVSEISRTVEIILLRNKLIRRPSTTSMGSIMYADDDSLSVTAAGEKPGSGCRDGCSRTSLEAGTETFEKDRAAVK</sequence>
<evidence type="ECO:0000256" key="1">
    <source>
        <dbReference type="SAM" id="MobiDB-lite"/>
    </source>
</evidence>
<gene>
    <name evidence="2" type="ORF">Zmor_013955</name>
</gene>
<evidence type="ECO:0000313" key="3">
    <source>
        <dbReference type="Proteomes" id="UP001168821"/>
    </source>
</evidence>
<dbReference type="EMBL" id="JALNTZ010000004">
    <property type="protein sequence ID" value="KAJ3654792.1"/>
    <property type="molecule type" value="Genomic_DNA"/>
</dbReference>
<reference evidence="2" key="1">
    <citation type="journal article" date="2023" name="G3 (Bethesda)">
        <title>Whole genome assemblies of Zophobas morio and Tenebrio molitor.</title>
        <authorList>
            <person name="Kaur S."/>
            <person name="Stinson S.A."/>
            <person name="diCenzo G.C."/>
        </authorList>
    </citation>
    <scope>NUCLEOTIDE SEQUENCE</scope>
    <source>
        <strain evidence="2">QUZm001</strain>
    </source>
</reference>
<proteinExistence type="predicted"/>
<keyword evidence="3" id="KW-1185">Reference proteome</keyword>
<name>A0AA38IIQ2_9CUCU</name>
<dbReference type="Proteomes" id="UP001168821">
    <property type="component" value="Unassembled WGS sequence"/>
</dbReference>